<gene>
    <name evidence="3" type="ORF">JFN93_02560</name>
</gene>
<dbReference type="PANTHER" id="PTHR43228:SF1">
    <property type="entry name" value="TWO-COMPONENT RESPONSE REGULATOR ARR22"/>
    <property type="match status" value="1"/>
</dbReference>
<keyword evidence="4" id="KW-1185">Reference proteome</keyword>
<dbReference type="SMART" id="SM00448">
    <property type="entry name" value="REC"/>
    <property type="match status" value="1"/>
</dbReference>
<reference evidence="3" key="1">
    <citation type="submission" date="2020-12" db="EMBL/GenBank/DDBJ databases">
        <title>Geomonas sp. Red875, isolated from river sediment.</title>
        <authorList>
            <person name="Xu Z."/>
            <person name="Zhang Z."/>
            <person name="Masuda Y."/>
            <person name="Itoh H."/>
            <person name="Senoo K."/>
        </authorList>
    </citation>
    <scope>NUCLEOTIDE SEQUENCE</scope>
    <source>
        <strain evidence="3">Red875</strain>
    </source>
</reference>
<dbReference type="InterPro" id="IPR052048">
    <property type="entry name" value="ST_Response_Regulator"/>
</dbReference>
<dbReference type="Proteomes" id="UP000636888">
    <property type="component" value="Unassembled WGS sequence"/>
</dbReference>
<dbReference type="InterPro" id="IPR001789">
    <property type="entry name" value="Sig_transdc_resp-reg_receiver"/>
</dbReference>
<evidence type="ECO:0000313" key="4">
    <source>
        <dbReference type="Proteomes" id="UP000636888"/>
    </source>
</evidence>
<feature type="modified residue" description="4-aspartylphosphate" evidence="1">
    <location>
        <position position="59"/>
    </location>
</feature>
<accession>A0A8J7J5B1</accession>
<protein>
    <submittedName>
        <fullName evidence="3">Response regulator</fullName>
    </submittedName>
</protein>
<evidence type="ECO:0000256" key="1">
    <source>
        <dbReference type="PROSITE-ProRule" id="PRU00169"/>
    </source>
</evidence>
<dbReference type="Pfam" id="PF00072">
    <property type="entry name" value="Response_reg"/>
    <property type="match status" value="1"/>
</dbReference>
<dbReference type="Gene3D" id="3.40.50.2300">
    <property type="match status" value="1"/>
</dbReference>
<dbReference type="PROSITE" id="PS50110">
    <property type="entry name" value="RESPONSE_REGULATORY"/>
    <property type="match status" value="1"/>
</dbReference>
<evidence type="ECO:0000313" key="3">
    <source>
        <dbReference type="EMBL" id="MBJ6723581.1"/>
    </source>
</evidence>
<dbReference type="GO" id="GO:0000160">
    <property type="term" value="P:phosphorelay signal transduction system"/>
    <property type="evidence" value="ECO:0007669"/>
    <property type="project" value="InterPro"/>
</dbReference>
<name>A0A8J7J5B1_9BACT</name>
<keyword evidence="1" id="KW-0597">Phosphoprotein</keyword>
<proteinExistence type="predicted"/>
<organism evidence="3 4">
    <name type="scientific">Geomesophilobacter sediminis</name>
    <dbReference type="NCBI Taxonomy" id="2798584"/>
    <lineage>
        <taxon>Bacteria</taxon>
        <taxon>Pseudomonadati</taxon>
        <taxon>Thermodesulfobacteriota</taxon>
        <taxon>Desulfuromonadia</taxon>
        <taxon>Geobacterales</taxon>
        <taxon>Geobacteraceae</taxon>
        <taxon>Geomesophilobacter</taxon>
    </lineage>
</organism>
<feature type="domain" description="Response regulatory" evidence="2">
    <location>
        <begin position="8"/>
        <end position="126"/>
    </location>
</feature>
<dbReference type="InterPro" id="IPR011006">
    <property type="entry name" value="CheY-like_superfamily"/>
</dbReference>
<sequence>MPQHMPISILLCEDDESALQTLQRVVARLRPDSTIYSATNGKSGLECFERHLPDILITDIRMPVMDGIEMARRMKEVKPELKTIVITASSEKSAEDFRAKSPVEIDHFCWKPLAFNRLASAINDCVIRIATERGNG</sequence>
<dbReference type="SUPFAM" id="SSF52172">
    <property type="entry name" value="CheY-like"/>
    <property type="match status" value="1"/>
</dbReference>
<evidence type="ECO:0000259" key="2">
    <source>
        <dbReference type="PROSITE" id="PS50110"/>
    </source>
</evidence>
<comment type="caution">
    <text evidence="3">The sequence shown here is derived from an EMBL/GenBank/DDBJ whole genome shotgun (WGS) entry which is preliminary data.</text>
</comment>
<dbReference type="AlphaFoldDB" id="A0A8J7J5B1"/>
<dbReference type="PANTHER" id="PTHR43228">
    <property type="entry name" value="TWO-COMPONENT RESPONSE REGULATOR"/>
    <property type="match status" value="1"/>
</dbReference>
<dbReference type="EMBL" id="JAEMHM010000002">
    <property type="protein sequence ID" value="MBJ6723581.1"/>
    <property type="molecule type" value="Genomic_DNA"/>
</dbReference>
<dbReference type="RefSeq" id="WP_199382424.1">
    <property type="nucleotide sequence ID" value="NZ_JAEMHM010000002.1"/>
</dbReference>